<dbReference type="PROSITE" id="PS51757">
    <property type="entry name" value="TH1"/>
    <property type="match status" value="1"/>
</dbReference>
<dbReference type="InterPro" id="IPR010926">
    <property type="entry name" value="Myosin_TH1"/>
</dbReference>
<dbReference type="GO" id="GO:0003774">
    <property type="term" value="F:cytoskeletal motor activity"/>
    <property type="evidence" value="ECO:0007669"/>
    <property type="project" value="InterPro"/>
</dbReference>
<dbReference type="Pfam" id="PF06017">
    <property type="entry name" value="Myosin_TH1"/>
    <property type="match status" value="1"/>
</dbReference>
<gene>
    <name evidence="2" type="ORF">GSONMT00043260001</name>
</gene>
<protein>
    <recommendedName>
        <fullName evidence="1">TH1 domain-containing protein</fullName>
    </recommendedName>
</protein>
<reference evidence="2" key="1">
    <citation type="journal article" date="2014" name="Nat. Commun.">
        <title>The rainbow trout genome provides novel insights into evolution after whole-genome duplication in vertebrates.</title>
        <authorList>
            <person name="Berthelot C."/>
            <person name="Brunet F."/>
            <person name="Chalopin D."/>
            <person name="Juanchich A."/>
            <person name="Bernard M."/>
            <person name="Noel B."/>
            <person name="Bento P."/>
            <person name="Da Silva C."/>
            <person name="Labadie K."/>
            <person name="Alberti A."/>
            <person name="Aury J.M."/>
            <person name="Louis A."/>
            <person name="Dehais P."/>
            <person name="Bardou P."/>
            <person name="Montfort J."/>
            <person name="Klopp C."/>
            <person name="Cabau C."/>
            <person name="Gaspin C."/>
            <person name="Thorgaard G.H."/>
            <person name="Boussaha M."/>
            <person name="Quillet E."/>
            <person name="Guyomard R."/>
            <person name="Galiana D."/>
            <person name="Bobe J."/>
            <person name="Volff J.N."/>
            <person name="Genet C."/>
            <person name="Wincker P."/>
            <person name="Jaillon O."/>
            <person name="Roest Crollius H."/>
            <person name="Guiguen Y."/>
        </authorList>
    </citation>
    <scope>NUCLEOTIDE SEQUENCE [LARGE SCALE GENOMIC DNA]</scope>
</reference>
<accession>A0A060Z993</accession>
<organism evidence="2 3">
    <name type="scientific">Oncorhynchus mykiss</name>
    <name type="common">Rainbow trout</name>
    <name type="synonym">Salmo gairdneri</name>
    <dbReference type="NCBI Taxonomy" id="8022"/>
    <lineage>
        <taxon>Eukaryota</taxon>
        <taxon>Metazoa</taxon>
        <taxon>Chordata</taxon>
        <taxon>Craniata</taxon>
        <taxon>Vertebrata</taxon>
        <taxon>Euteleostomi</taxon>
        <taxon>Actinopterygii</taxon>
        <taxon>Neopterygii</taxon>
        <taxon>Teleostei</taxon>
        <taxon>Protacanthopterygii</taxon>
        <taxon>Salmoniformes</taxon>
        <taxon>Salmonidae</taxon>
        <taxon>Salmoninae</taxon>
        <taxon>Oncorhynchus</taxon>
    </lineage>
</organism>
<reference evidence="2" key="2">
    <citation type="submission" date="2014-03" db="EMBL/GenBank/DDBJ databases">
        <authorList>
            <person name="Genoscope - CEA"/>
        </authorList>
    </citation>
    <scope>NUCLEOTIDE SEQUENCE</scope>
</reference>
<dbReference type="EMBL" id="FR958982">
    <property type="protein sequence ID" value="CDR00616.1"/>
    <property type="molecule type" value="Genomic_DNA"/>
</dbReference>
<dbReference type="GO" id="GO:0016459">
    <property type="term" value="C:myosin complex"/>
    <property type="evidence" value="ECO:0007669"/>
    <property type="project" value="InterPro"/>
</dbReference>
<dbReference type="STRING" id="8022.A0A060Z993"/>
<evidence type="ECO:0000259" key="1">
    <source>
        <dbReference type="PROSITE" id="PS51757"/>
    </source>
</evidence>
<evidence type="ECO:0000313" key="2">
    <source>
        <dbReference type="EMBL" id="CDR00616.1"/>
    </source>
</evidence>
<sequence length="181" mass="21295">MFHVRESAAPPPPKIPYHHVRNSQSCYQDHRLYSVRVDILAPLLFLWVFPCCSRWWAWTLIKDLTPEEKLQIRAKVATLEALKGQRPDLGLQRTWEGNYLKRDSPDTASSFTLVSCELQRKDKFMRVLFSCNVRKINRFHKAEDRAVLITDRHLYKMDPLKQYKPMKSIPLYNVRAPPLCG</sequence>
<feature type="domain" description="TH1" evidence="1">
    <location>
        <begin position="84"/>
        <end position="181"/>
    </location>
</feature>
<name>A0A060Z993_ONCMY</name>
<dbReference type="AlphaFoldDB" id="A0A060Z993"/>
<dbReference type="PaxDb" id="8022-A0A060Z993"/>
<proteinExistence type="predicted"/>
<evidence type="ECO:0000313" key="3">
    <source>
        <dbReference type="Proteomes" id="UP000193380"/>
    </source>
</evidence>
<dbReference type="Proteomes" id="UP000193380">
    <property type="component" value="Unassembled WGS sequence"/>
</dbReference>